<protein>
    <submittedName>
        <fullName evidence="1">Uncharacterized protein</fullName>
    </submittedName>
</protein>
<accession>A0AA38P498</accession>
<keyword evidence="2" id="KW-1185">Reference proteome</keyword>
<dbReference type="SUPFAM" id="SSF50129">
    <property type="entry name" value="GroES-like"/>
    <property type="match status" value="1"/>
</dbReference>
<dbReference type="EMBL" id="MU806356">
    <property type="protein sequence ID" value="KAJ3836029.1"/>
    <property type="molecule type" value="Genomic_DNA"/>
</dbReference>
<evidence type="ECO:0000313" key="2">
    <source>
        <dbReference type="Proteomes" id="UP001163846"/>
    </source>
</evidence>
<gene>
    <name evidence="1" type="ORF">F5878DRAFT_626345</name>
</gene>
<dbReference type="AlphaFoldDB" id="A0AA38P498"/>
<dbReference type="InterPro" id="IPR011032">
    <property type="entry name" value="GroES-like_sf"/>
</dbReference>
<name>A0AA38P498_9AGAR</name>
<proteinExistence type="predicted"/>
<dbReference type="Proteomes" id="UP001163846">
    <property type="component" value="Unassembled WGS sequence"/>
</dbReference>
<reference evidence="1" key="1">
    <citation type="submission" date="2022-08" db="EMBL/GenBank/DDBJ databases">
        <authorList>
            <consortium name="DOE Joint Genome Institute"/>
            <person name="Min B."/>
            <person name="Riley R."/>
            <person name="Sierra-Patev S."/>
            <person name="Naranjo-Ortiz M."/>
            <person name="Looney B."/>
            <person name="Konkel Z."/>
            <person name="Slot J.C."/>
            <person name="Sakamoto Y."/>
            <person name="Steenwyk J.L."/>
            <person name="Rokas A."/>
            <person name="Carro J."/>
            <person name="Camarero S."/>
            <person name="Ferreira P."/>
            <person name="Molpeceres G."/>
            <person name="Ruiz-Duenas F.J."/>
            <person name="Serrano A."/>
            <person name="Henrissat B."/>
            <person name="Drula E."/>
            <person name="Hughes K.W."/>
            <person name="Mata J.L."/>
            <person name="Ishikawa N.K."/>
            <person name="Vargas-Isla R."/>
            <person name="Ushijima S."/>
            <person name="Smith C.A."/>
            <person name="Ahrendt S."/>
            <person name="Andreopoulos W."/>
            <person name="He G."/>
            <person name="Labutti K."/>
            <person name="Lipzen A."/>
            <person name="Ng V."/>
            <person name="Sandor L."/>
            <person name="Barry K."/>
            <person name="Martinez A.T."/>
            <person name="Xiao Y."/>
            <person name="Gibbons J.G."/>
            <person name="Terashima K."/>
            <person name="Hibbett D.S."/>
            <person name="Grigoriev I.V."/>
        </authorList>
    </citation>
    <scope>NUCLEOTIDE SEQUENCE</scope>
    <source>
        <strain evidence="1">TFB9207</strain>
    </source>
</reference>
<evidence type="ECO:0000313" key="1">
    <source>
        <dbReference type="EMBL" id="KAJ3836029.1"/>
    </source>
</evidence>
<comment type="caution">
    <text evidence="1">The sequence shown here is derived from an EMBL/GenBank/DDBJ whole genome shotgun (WGS) entry which is preliminary data.</text>
</comment>
<organism evidence="1 2">
    <name type="scientific">Lentinula raphanica</name>
    <dbReference type="NCBI Taxonomy" id="153919"/>
    <lineage>
        <taxon>Eukaryota</taxon>
        <taxon>Fungi</taxon>
        <taxon>Dikarya</taxon>
        <taxon>Basidiomycota</taxon>
        <taxon>Agaricomycotina</taxon>
        <taxon>Agaricomycetes</taxon>
        <taxon>Agaricomycetidae</taxon>
        <taxon>Agaricales</taxon>
        <taxon>Marasmiineae</taxon>
        <taxon>Omphalotaceae</taxon>
        <taxon>Lentinula</taxon>
    </lineage>
</organism>
<dbReference type="Gene3D" id="3.90.180.10">
    <property type="entry name" value="Medium-chain alcohol dehydrogenases, catalytic domain"/>
    <property type="match status" value="1"/>
</dbReference>
<feature type="non-terminal residue" evidence="1">
    <location>
        <position position="103"/>
    </location>
</feature>
<sequence>MAKEIILANAPTGFPVTEMGRADSTFELRQVDLPELKNNQLLLKTIFISNDPGETFQDFSRVVTAGFVLLIFARLVPSRLFSARLRSMKSRSKNGSKSRLESL</sequence>